<dbReference type="Pfam" id="PF07727">
    <property type="entry name" value="RVT_2"/>
    <property type="match status" value="1"/>
</dbReference>
<dbReference type="SUPFAM" id="SSF56672">
    <property type="entry name" value="DNA/RNA polymerases"/>
    <property type="match status" value="1"/>
</dbReference>
<dbReference type="InterPro" id="IPR043502">
    <property type="entry name" value="DNA/RNA_pol_sf"/>
</dbReference>
<dbReference type="Proteomes" id="UP001289374">
    <property type="component" value="Unassembled WGS sequence"/>
</dbReference>
<name>A0AAE2BZ91_9LAMI</name>
<gene>
    <name evidence="4" type="ORF">Sango_0693300</name>
</gene>
<evidence type="ECO:0000256" key="2">
    <source>
        <dbReference type="ARBA" id="ARBA00022801"/>
    </source>
</evidence>
<dbReference type="EMBL" id="JACGWL010000004">
    <property type="protein sequence ID" value="KAK4403247.1"/>
    <property type="molecule type" value="Genomic_DNA"/>
</dbReference>
<dbReference type="PROSITE" id="PS50994">
    <property type="entry name" value="INTEGRASE"/>
    <property type="match status" value="1"/>
</dbReference>
<keyword evidence="1" id="KW-0479">Metal-binding</keyword>
<dbReference type="GO" id="GO:0015074">
    <property type="term" value="P:DNA integration"/>
    <property type="evidence" value="ECO:0007669"/>
    <property type="project" value="InterPro"/>
</dbReference>
<feature type="domain" description="Integrase catalytic" evidence="3">
    <location>
        <begin position="14"/>
        <end position="231"/>
    </location>
</feature>
<protein>
    <submittedName>
        <fullName evidence="4">Retrovirus-related Pol polyprotein from transposon RE2</fullName>
    </submittedName>
</protein>
<reference evidence="4" key="2">
    <citation type="journal article" date="2024" name="Plant">
        <title>Genomic evolution and insights into agronomic trait innovations of Sesamum species.</title>
        <authorList>
            <person name="Miao H."/>
            <person name="Wang L."/>
            <person name="Qu L."/>
            <person name="Liu H."/>
            <person name="Sun Y."/>
            <person name="Le M."/>
            <person name="Wang Q."/>
            <person name="Wei S."/>
            <person name="Zheng Y."/>
            <person name="Lin W."/>
            <person name="Duan Y."/>
            <person name="Cao H."/>
            <person name="Xiong S."/>
            <person name="Wang X."/>
            <person name="Wei L."/>
            <person name="Li C."/>
            <person name="Ma Q."/>
            <person name="Ju M."/>
            <person name="Zhao R."/>
            <person name="Li G."/>
            <person name="Mu C."/>
            <person name="Tian Q."/>
            <person name="Mei H."/>
            <person name="Zhang T."/>
            <person name="Gao T."/>
            <person name="Zhang H."/>
        </authorList>
    </citation>
    <scope>NUCLEOTIDE SEQUENCE</scope>
    <source>
        <strain evidence="4">K16</strain>
    </source>
</reference>
<dbReference type="SUPFAM" id="SSF53098">
    <property type="entry name" value="Ribonuclease H-like"/>
    <property type="match status" value="1"/>
</dbReference>
<dbReference type="PANTHER" id="PTHR42648">
    <property type="entry name" value="TRANSPOSASE, PUTATIVE-RELATED"/>
    <property type="match status" value="1"/>
</dbReference>
<dbReference type="AlphaFoldDB" id="A0AAE2BZ91"/>
<dbReference type="PANTHER" id="PTHR42648:SF28">
    <property type="entry name" value="TRANSPOSON-ENCODED PROTEIN WITH RIBONUCLEASE H-LIKE AND RETROVIRUS ZINC FINGER-LIKE DOMAINS"/>
    <property type="match status" value="1"/>
</dbReference>
<proteinExistence type="predicted"/>
<dbReference type="GO" id="GO:0003676">
    <property type="term" value="F:nucleic acid binding"/>
    <property type="evidence" value="ECO:0007669"/>
    <property type="project" value="InterPro"/>
</dbReference>
<dbReference type="InterPro" id="IPR012337">
    <property type="entry name" value="RNaseH-like_sf"/>
</dbReference>
<dbReference type="GO" id="GO:0046872">
    <property type="term" value="F:metal ion binding"/>
    <property type="evidence" value="ECO:0007669"/>
    <property type="project" value="UniProtKB-KW"/>
</dbReference>
<evidence type="ECO:0000259" key="3">
    <source>
        <dbReference type="PROSITE" id="PS50994"/>
    </source>
</evidence>
<dbReference type="GO" id="GO:0016787">
    <property type="term" value="F:hydrolase activity"/>
    <property type="evidence" value="ECO:0007669"/>
    <property type="project" value="UniProtKB-KW"/>
</dbReference>
<sequence>MSSYSIALLLPLCTPSSPGTFIASHGESWMIDSGATSHLIVRPTDYLTLTNVPFAPKFPVNLLSVNHLTKTHNCSVTFYPSYCVIQDLQTQRTIGTGHERGGLYFLDTTPPVDARALSASVSPLQWYSRLGHPSLPTLQNILPIDSARLECESCELGILHQTSCPYTSQQNGVAERKHRHLLDVARTIMTHMHVPKSYWGDVVLTACYLINRMPSTILHGDTPYSCLFPDKPLFGIAPRVFGCYFLRIHFFLLPVSCRHSSTSVPLPAPTMSVPPHTEPPTHPLQVYSRRNRSTTTTLIVPPDLPLTAAPGNPSATPIDDLPVALRKGKKSCTAHPLANSLSFQHLSPNYRAFSVSLSSVSIPNTYCEAQRHPAWKMAMDDEMSALVSRGTWELVEVPPNADIVACRWVFTLKFRADGTLERYKARLVAMGFTQTYGVDYFETFSPVARLNSIRVLFSLAVNFSWPMYQMDIKNDFLYGDLNEIVYMEQPPGYVAQGEKQRMVCKLKKAIYGLKQSPRACLINSVVLLVSFFSRCQANHSVFVQTTTSGMVVLAVYVDDILITGSDLVGIEEAQTYLQKHFVTKDLGRPSKKQTTVARSSAEAEYRAMTHTTSEILWLKNLLKELGFMYDDPPMHCDNQAAIHIASNPIFH</sequence>
<dbReference type="Gene3D" id="3.30.420.10">
    <property type="entry name" value="Ribonuclease H-like superfamily/Ribonuclease H"/>
    <property type="match status" value="1"/>
</dbReference>
<dbReference type="InterPro" id="IPR013103">
    <property type="entry name" value="RVT_2"/>
</dbReference>
<reference evidence="4" key="1">
    <citation type="submission" date="2020-06" db="EMBL/GenBank/DDBJ databases">
        <authorList>
            <person name="Li T."/>
            <person name="Hu X."/>
            <person name="Zhang T."/>
            <person name="Song X."/>
            <person name="Zhang H."/>
            <person name="Dai N."/>
            <person name="Sheng W."/>
            <person name="Hou X."/>
            <person name="Wei L."/>
        </authorList>
    </citation>
    <scope>NUCLEOTIDE SEQUENCE</scope>
    <source>
        <strain evidence="4">K16</strain>
        <tissue evidence="4">Leaf</tissue>
    </source>
</reference>
<keyword evidence="2" id="KW-0378">Hydrolase</keyword>
<comment type="caution">
    <text evidence="4">The sequence shown here is derived from an EMBL/GenBank/DDBJ whole genome shotgun (WGS) entry which is preliminary data.</text>
</comment>
<dbReference type="InterPro" id="IPR039537">
    <property type="entry name" value="Retrotran_Ty1/copia-like"/>
</dbReference>
<dbReference type="CDD" id="cd09272">
    <property type="entry name" value="RNase_HI_RT_Ty1"/>
    <property type="match status" value="1"/>
</dbReference>
<dbReference type="InterPro" id="IPR001584">
    <property type="entry name" value="Integrase_cat-core"/>
</dbReference>
<dbReference type="InterPro" id="IPR036397">
    <property type="entry name" value="RNaseH_sf"/>
</dbReference>
<evidence type="ECO:0000313" key="4">
    <source>
        <dbReference type="EMBL" id="KAK4403247.1"/>
    </source>
</evidence>
<evidence type="ECO:0000313" key="5">
    <source>
        <dbReference type="Proteomes" id="UP001289374"/>
    </source>
</evidence>
<organism evidence="4 5">
    <name type="scientific">Sesamum angolense</name>
    <dbReference type="NCBI Taxonomy" id="2727404"/>
    <lineage>
        <taxon>Eukaryota</taxon>
        <taxon>Viridiplantae</taxon>
        <taxon>Streptophyta</taxon>
        <taxon>Embryophyta</taxon>
        <taxon>Tracheophyta</taxon>
        <taxon>Spermatophyta</taxon>
        <taxon>Magnoliopsida</taxon>
        <taxon>eudicotyledons</taxon>
        <taxon>Gunneridae</taxon>
        <taxon>Pentapetalae</taxon>
        <taxon>asterids</taxon>
        <taxon>lamiids</taxon>
        <taxon>Lamiales</taxon>
        <taxon>Pedaliaceae</taxon>
        <taxon>Sesamum</taxon>
    </lineage>
</organism>
<accession>A0AAE2BZ91</accession>
<evidence type="ECO:0000256" key="1">
    <source>
        <dbReference type="ARBA" id="ARBA00022723"/>
    </source>
</evidence>
<keyword evidence="5" id="KW-1185">Reference proteome</keyword>